<dbReference type="Pfam" id="PF13884">
    <property type="entry name" value="Peptidase_S74"/>
    <property type="match status" value="1"/>
</dbReference>
<dbReference type="EMBL" id="FOBB01000003">
    <property type="protein sequence ID" value="SEL97313.1"/>
    <property type="molecule type" value="Genomic_DNA"/>
</dbReference>
<dbReference type="Proteomes" id="UP000198984">
    <property type="component" value="Unassembled WGS sequence"/>
</dbReference>
<keyword evidence="2" id="KW-0732">Signal</keyword>
<proteinExistence type="predicted"/>
<dbReference type="AlphaFoldDB" id="A0A1H7UJX6"/>
<dbReference type="RefSeq" id="WP_089912082.1">
    <property type="nucleotide sequence ID" value="NZ_FOBB01000003.1"/>
</dbReference>
<dbReference type="OrthoDB" id="668887at2"/>
<dbReference type="STRING" id="573321.SAMN04488505_10329"/>
<keyword evidence="5" id="KW-1185">Reference proteome</keyword>
<keyword evidence="1" id="KW-0175">Coiled coil</keyword>
<dbReference type="PROSITE" id="PS51688">
    <property type="entry name" value="ICA"/>
    <property type="match status" value="1"/>
</dbReference>
<feature type="coiled-coil region" evidence="1">
    <location>
        <begin position="768"/>
        <end position="802"/>
    </location>
</feature>
<feature type="domain" description="Peptidase S74" evidence="3">
    <location>
        <begin position="704"/>
        <end position="796"/>
    </location>
</feature>
<evidence type="ECO:0000256" key="2">
    <source>
        <dbReference type="SAM" id="SignalP"/>
    </source>
</evidence>
<reference evidence="4 5" key="1">
    <citation type="submission" date="2016-10" db="EMBL/GenBank/DDBJ databases">
        <authorList>
            <person name="de Groot N.N."/>
        </authorList>
    </citation>
    <scope>NUCLEOTIDE SEQUENCE [LARGE SCALE GENOMIC DNA]</scope>
    <source>
        <strain evidence="4 5">DSM 21039</strain>
    </source>
</reference>
<dbReference type="InterPro" id="IPR030392">
    <property type="entry name" value="S74_ICA"/>
</dbReference>
<protein>
    <submittedName>
        <fullName evidence="4">Chaperone of endosialidase</fullName>
    </submittedName>
</protein>
<evidence type="ECO:0000259" key="3">
    <source>
        <dbReference type="PROSITE" id="PS51688"/>
    </source>
</evidence>
<evidence type="ECO:0000313" key="5">
    <source>
        <dbReference type="Proteomes" id="UP000198984"/>
    </source>
</evidence>
<evidence type="ECO:0000256" key="1">
    <source>
        <dbReference type="SAM" id="Coils"/>
    </source>
</evidence>
<feature type="signal peptide" evidence="2">
    <location>
        <begin position="1"/>
        <end position="19"/>
    </location>
</feature>
<evidence type="ECO:0000313" key="4">
    <source>
        <dbReference type="EMBL" id="SEL97313.1"/>
    </source>
</evidence>
<name>A0A1H7UJX6_9BACT</name>
<organism evidence="4 5">
    <name type="scientific">Chitinophaga rupis</name>
    <dbReference type="NCBI Taxonomy" id="573321"/>
    <lineage>
        <taxon>Bacteria</taxon>
        <taxon>Pseudomonadati</taxon>
        <taxon>Bacteroidota</taxon>
        <taxon>Chitinophagia</taxon>
        <taxon>Chitinophagales</taxon>
        <taxon>Chitinophagaceae</taxon>
        <taxon>Chitinophaga</taxon>
    </lineage>
</organism>
<accession>A0A1H7UJX6</accession>
<gene>
    <name evidence="4" type="ORF">SAMN04488505_10329</name>
</gene>
<sequence length="803" mass="84961">MKALVSAVALLLIANFCFAQHVYQIRADSVRIYNTCDTAELILENRTQDTLGFLFNKGRGRTEFRKLQLSRIGASQLAIPGQDTVDLNFGSFGDTRYDLLSTNFVVVPTTTFPLASWPLRKVVGYYAYDNPDMPPLSNQAAPGKAGSKLYYDGLVVRHESTAFDLAVNWDGELRGPNGVFVRTRDDTQSGWSNWRELLFKDYADTTYATKAGAGNYIQNQLTAAQTGNFWINGEGRANIIQTPVVYTNNSAGQLNLFGGATTVNSARGGEIVLLGGANATTPGEILFRTGNGGGGTAQPERMRIDATGEVGIGTATPGAKLEVNGTVVVNGSADLTMKSATTDPGDVVFKAADNTEYGRMYADAAALNLSAGTTPTPKIRLLTNGNVGIGTTSPQHLMHIVTANTSGFAVQNIGTLSATSGGFARFYNSGVPTAAGQRLGGILMGANTSGATFRTGAQIESSSEGAWTDGTSHPAYINFFTVPSGSAALAERMRITAAGNVGIGTTTPANTLHVVGTARIQGIADFANTSLIRGDGTGAATSSYMRFTESDGVTRKGYVGDASTGNSDMYLTSDAGGVRLVPLNGTTGNLNVQGTSMDYNGGQLLLNNTTSNLLSINAVGSGAPTFTTRSIGAKISLWNSALSSTVGGWDIGIENSHIWSSVPQNTTANGFKWYGGTTQIARLDGTGNLTLAGQVQATSFFQSSLRSLKKDIQPFDRSALAVFEKVQVRTFKFKADPEAKTNIGFIADEVPDEMATPKRNGVDQASTVALLVKAVQELMEQNKALQKEVNEMKQQLKSKAEQQ</sequence>
<feature type="chain" id="PRO_5011519773" evidence="2">
    <location>
        <begin position="20"/>
        <end position="803"/>
    </location>
</feature>